<dbReference type="PANTHER" id="PTHR43177:SF5">
    <property type="entry name" value="ANAEROBIC DIMETHYL SULFOXIDE REDUCTASE CHAIN B-RELATED"/>
    <property type="match status" value="1"/>
</dbReference>
<dbReference type="Proteomes" id="UP000607645">
    <property type="component" value="Unassembled WGS sequence"/>
</dbReference>
<dbReference type="InterPro" id="IPR017900">
    <property type="entry name" value="4Fe4S_Fe_S_CS"/>
</dbReference>
<comment type="caution">
    <text evidence="9">The sequence shown here is derived from an EMBL/GenBank/DDBJ whole genome shotgun (WGS) entry which is preliminary data.</text>
</comment>
<evidence type="ECO:0000256" key="2">
    <source>
        <dbReference type="ARBA" id="ARBA00022485"/>
    </source>
</evidence>
<protein>
    <submittedName>
        <fullName evidence="9">4Fe-4S binding protein</fullName>
    </submittedName>
</protein>
<evidence type="ECO:0000256" key="6">
    <source>
        <dbReference type="ARBA" id="ARBA00023004"/>
    </source>
</evidence>
<evidence type="ECO:0000259" key="8">
    <source>
        <dbReference type="PROSITE" id="PS51379"/>
    </source>
</evidence>
<proteinExistence type="predicted"/>
<feature type="domain" description="4Fe-4S ferredoxin-type" evidence="8">
    <location>
        <begin position="47"/>
        <end position="79"/>
    </location>
</feature>
<keyword evidence="5" id="KW-0249">Electron transport</keyword>
<dbReference type="EMBL" id="JACOPQ010000011">
    <property type="protein sequence ID" value="MBC5738039.1"/>
    <property type="molecule type" value="Genomic_DNA"/>
</dbReference>
<evidence type="ECO:0000256" key="7">
    <source>
        <dbReference type="ARBA" id="ARBA00023014"/>
    </source>
</evidence>
<gene>
    <name evidence="9" type="ORF">H8S62_13585</name>
</gene>
<keyword evidence="2" id="KW-0004">4Fe-4S</keyword>
<name>A0A8J6JMJ8_9FIRM</name>
<sequence length="173" mass="18895">MSRFIAFEPGLCGGCGACVVACMDQNDIDCAAGQPPFRRVYQLEEPGLPLLYRSVACRHCEDSPCMAGCPTGAIYRDGETDRVLVERSLCIGCHSCAMNCPFGVPRFDSEGLMSKCGGCSQRLKAGLEPACVRVCPQRALTLAEENTLPARREKQLARGYIHLRGDRDEKETD</sequence>
<keyword evidence="4" id="KW-0677">Repeat</keyword>
<dbReference type="AlphaFoldDB" id="A0A8J6JMJ8"/>
<dbReference type="PROSITE" id="PS51379">
    <property type="entry name" value="4FE4S_FER_2"/>
    <property type="match status" value="3"/>
</dbReference>
<reference evidence="9" key="1">
    <citation type="submission" date="2020-08" db="EMBL/GenBank/DDBJ databases">
        <title>Genome public.</title>
        <authorList>
            <person name="Liu C."/>
            <person name="Sun Q."/>
        </authorList>
    </citation>
    <scope>NUCLEOTIDE SEQUENCE</scope>
    <source>
        <strain evidence="9">NSJ-52</strain>
    </source>
</reference>
<evidence type="ECO:0000256" key="4">
    <source>
        <dbReference type="ARBA" id="ARBA00022737"/>
    </source>
</evidence>
<evidence type="ECO:0000256" key="3">
    <source>
        <dbReference type="ARBA" id="ARBA00022723"/>
    </source>
</evidence>
<keyword evidence="10" id="KW-1185">Reference proteome</keyword>
<dbReference type="InterPro" id="IPR050954">
    <property type="entry name" value="ET_IronSulfur_Cluster-Binding"/>
</dbReference>
<dbReference type="GO" id="GO:0046872">
    <property type="term" value="F:metal ion binding"/>
    <property type="evidence" value="ECO:0007669"/>
    <property type="project" value="UniProtKB-KW"/>
</dbReference>
<keyword evidence="6" id="KW-0408">Iron</keyword>
<feature type="domain" description="4Fe-4S ferredoxin-type" evidence="8">
    <location>
        <begin position="81"/>
        <end position="110"/>
    </location>
</feature>
<dbReference type="PROSITE" id="PS00198">
    <property type="entry name" value="4FE4S_FER_1"/>
    <property type="match status" value="1"/>
</dbReference>
<keyword evidence="7" id="KW-0411">Iron-sulfur</keyword>
<evidence type="ECO:0000256" key="1">
    <source>
        <dbReference type="ARBA" id="ARBA00022448"/>
    </source>
</evidence>
<dbReference type="GO" id="GO:0051539">
    <property type="term" value="F:4 iron, 4 sulfur cluster binding"/>
    <property type="evidence" value="ECO:0007669"/>
    <property type="project" value="UniProtKB-KW"/>
</dbReference>
<dbReference type="SUPFAM" id="SSF54862">
    <property type="entry name" value="4Fe-4S ferredoxins"/>
    <property type="match status" value="1"/>
</dbReference>
<feature type="domain" description="4Fe-4S ferredoxin-type" evidence="8">
    <location>
        <begin position="3"/>
        <end position="33"/>
    </location>
</feature>
<evidence type="ECO:0000313" key="9">
    <source>
        <dbReference type="EMBL" id="MBC5738039.1"/>
    </source>
</evidence>
<dbReference type="PANTHER" id="PTHR43177">
    <property type="entry name" value="PROTEIN NRFC"/>
    <property type="match status" value="1"/>
</dbReference>
<organism evidence="9 10">
    <name type="scientific">Lawsonibacter faecis</name>
    <dbReference type="NCBI Taxonomy" id="2763052"/>
    <lineage>
        <taxon>Bacteria</taxon>
        <taxon>Bacillati</taxon>
        <taxon>Bacillota</taxon>
        <taxon>Clostridia</taxon>
        <taxon>Eubacteriales</taxon>
        <taxon>Oscillospiraceae</taxon>
        <taxon>Lawsonibacter</taxon>
    </lineage>
</organism>
<keyword evidence="3" id="KW-0479">Metal-binding</keyword>
<keyword evidence="1" id="KW-0813">Transport</keyword>
<accession>A0A8J6JMJ8</accession>
<dbReference type="Gene3D" id="3.30.70.20">
    <property type="match status" value="2"/>
</dbReference>
<dbReference type="RefSeq" id="WP_155145812.1">
    <property type="nucleotide sequence ID" value="NZ_JACOPQ010000011.1"/>
</dbReference>
<evidence type="ECO:0000256" key="5">
    <source>
        <dbReference type="ARBA" id="ARBA00022982"/>
    </source>
</evidence>
<evidence type="ECO:0000313" key="10">
    <source>
        <dbReference type="Proteomes" id="UP000607645"/>
    </source>
</evidence>
<dbReference type="Pfam" id="PF13247">
    <property type="entry name" value="Fer4_11"/>
    <property type="match status" value="1"/>
</dbReference>
<dbReference type="InterPro" id="IPR017896">
    <property type="entry name" value="4Fe4S_Fe-S-bd"/>
</dbReference>